<sequence length="127" mass="13561">MERWFANYRHTRRTGALGPHMVIAVLGAGAEPVAQARHSVDLRRSGGEDAQVDIGVQALEEVMPEAFELTDAQSKYVTTASRAGTCDASSAEAGHQQGLAGRAGAVAEDPRAVYRRADCFWPRGPPA</sequence>
<evidence type="ECO:0000313" key="2">
    <source>
        <dbReference type="Proteomes" id="UP000661607"/>
    </source>
</evidence>
<keyword evidence="2" id="KW-1185">Reference proteome</keyword>
<organism evidence="1 2">
    <name type="scientific">Nonomuraea africana</name>
    <dbReference type="NCBI Taxonomy" id="46171"/>
    <lineage>
        <taxon>Bacteria</taxon>
        <taxon>Bacillati</taxon>
        <taxon>Actinomycetota</taxon>
        <taxon>Actinomycetes</taxon>
        <taxon>Streptosporangiales</taxon>
        <taxon>Streptosporangiaceae</taxon>
        <taxon>Nonomuraea</taxon>
    </lineage>
</organism>
<reference evidence="1 2" key="1">
    <citation type="submission" date="2020-10" db="EMBL/GenBank/DDBJ databases">
        <title>Sequencing the genomes of 1000 actinobacteria strains.</title>
        <authorList>
            <person name="Klenk H.-P."/>
        </authorList>
    </citation>
    <scope>NUCLEOTIDE SEQUENCE [LARGE SCALE GENOMIC DNA]</scope>
    <source>
        <strain evidence="1 2">DSM 43748</strain>
    </source>
</reference>
<dbReference type="Proteomes" id="UP000661607">
    <property type="component" value="Unassembled WGS sequence"/>
</dbReference>
<protein>
    <submittedName>
        <fullName evidence="1">Uncharacterized protein</fullName>
    </submittedName>
</protein>
<dbReference type="EMBL" id="JADBEF010000001">
    <property type="protein sequence ID" value="MBE1557453.1"/>
    <property type="molecule type" value="Genomic_DNA"/>
</dbReference>
<accession>A0ABR9K612</accession>
<comment type="caution">
    <text evidence="1">The sequence shown here is derived from an EMBL/GenBank/DDBJ whole genome shotgun (WGS) entry which is preliminary data.</text>
</comment>
<dbReference type="RefSeq" id="WP_192773073.1">
    <property type="nucleotide sequence ID" value="NZ_BAAASY010000019.1"/>
</dbReference>
<proteinExistence type="predicted"/>
<name>A0ABR9K612_9ACTN</name>
<evidence type="ECO:0000313" key="1">
    <source>
        <dbReference type="EMBL" id="MBE1557453.1"/>
    </source>
</evidence>
<gene>
    <name evidence="1" type="ORF">H4W81_000232</name>
</gene>